<keyword evidence="3" id="KW-1185">Reference proteome</keyword>
<dbReference type="Gene3D" id="2.30.130.30">
    <property type="entry name" value="Hypothetical protein"/>
    <property type="match status" value="1"/>
</dbReference>
<dbReference type="SMART" id="SM01022">
    <property type="entry name" value="ASCH"/>
    <property type="match status" value="1"/>
</dbReference>
<evidence type="ECO:0000259" key="1">
    <source>
        <dbReference type="SMART" id="SM01022"/>
    </source>
</evidence>
<evidence type="ECO:0000313" key="3">
    <source>
        <dbReference type="Proteomes" id="UP001174677"/>
    </source>
</evidence>
<comment type="caution">
    <text evidence="2">The sequence shown here is derived from an EMBL/GenBank/DDBJ whole genome shotgun (WGS) entry which is preliminary data.</text>
</comment>
<name>A0ABQ9L041_HEVBR</name>
<reference evidence="2 3" key="1">
    <citation type="journal article" date="2023" name="Plant Biotechnol. J.">
        <title>Chromosome-level wild Hevea brasiliensis genome provides new tools for genomic-assisted breeding and valuable loci to elevate rubber yield.</title>
        <authorList>
            <person name="Cheng H."/>
            <person name="Song X."/>
            <person name="Hu Y."/>
            <person name="Wu T."/>
            <person name="Yang Q."/>
            <person name="An Z."/>
            <person name="Feng S."/>
            <person name="Deng Z."/>
            <person name="Wu W."/>
            <person name="Zeng X."/>
            <person name="Tu M."/>
            <person name="Wang X."/>
            <person name="Huang H."/>
        </authorList>
    </citation>
    <scope>NUCLEOTIDE SEQUENCE [LARGE SCALE GENOMIC DNA]</scope>
    <source>
        <strain evidence="2">MT/VB/25A 57/8</strain>
    </source>
</reference>
<dbReference type="PANTHER" id="PTHR12963">
    <property type="entry name" value="THYROID RECEPTOR INTERACTING PROTEIN RELATED"/>
    <property type="match status" value="1"/>
</dbReference>
<dbReference type="PANTHER" id="PTHR12963:SF0">
    <property type="entry name" value="EXPRESSED PROTEIN"/>
    <property type="match status" value="1"/>
</dbReference>
<evidence type="ECO:0000313" key="2">
    <source>
        <dbReference type="EMBL" id="KAJ9154172.1"/>
    </source>
</evidence>
<dbReference type="InterPro" id="IPR015947">
    <property type="entry name" value="PUA-like_sf"/>
</dbReference>
<dbReference type="SUPFAM" id="SSF88697">
    <property type="entry name" value="PUA domain-like"/>
    <property type="match status" value="1"/>
</dbReference>
<accession>A0ABQ9L041</accession>
<organism evidence="2 3">
    <name type="scientific">Hevea brasiliensis</name>
    <name type="common">Para rubber tree</name>
    <name type="synonym">Siphonia brasiliensis</name>
    <dbReference type="NCBI Taxonomy" id="3981"/>
    <lineage>
        <taxon>Eukaryota</taxon>
        <taxon>Viridiplantae</taxon>
        <taxon>Streptophyta</taxon>
        <taxon>Embryophyta</taxon>
        <taxon>Tracheophyta</taxon>
        <taxon>Spermatophyta</taxon>
        <taxon>Magnoliopsida</taxon>
        <taxon>eudicotyledons</taxon>
        <taxon>Gunneridae</taxon>
        <taxon>Pentapetalae</taxon>
        <taxon>rosids</taxon>
        <taxon>fabids</taxon>
        <taxon>Malpighiales</taxon>
        <taxon>Euphorbiaceae</taxon>
        <taxon>Crotonoideae</taxon>
        <taxon>Micrandreae</taxon>
        <taxon>Hevea</taxon>
    </lineage>
</organism>
<proteinExistence type="predicted"/>
<protein>
    <recommendedName>
        <fullName evidence="1">ASCH domain-containing protein</fullName>
    </recommendedName>
</protein>
<dbReference type="InterPro" id="IPR007374">
    <property type="entry name" value="ASCH_domain"/>
</dbReference>
<gene>
    <name evidence="2" type="ORF">P3X46_027535</name>
</gene>
<sequence>MGGKNQGNYTIPCLTLHQPWASLLVHGIKRVEGRSWPASVRGRLWIHAASKVPDTATIKAMEDFYREIYAVDGISDLKFPEHYPVSKLLGCVELVGCIKCEELVCWEGLPEGVKLEGQTDFCWLCEEPRKLVVPIEMRGYQRIYNLERKIYEEAVRGLCPIEAPSPVKFPLPDPQDPLSLKPGFLASNHDCSKITKVAESRSLDAAIAGSQAAAAQFSKKRSFRYSAIQEEDMPVSTRTRNKIKEEMLGNE</sequence>
<dbReference type="InterPro" id="IPR039128">
    <property type="entry name" value="TRIP4-like"/>
</dbReference>
<dbReference type="Proteomes" id="UP001174677">
    <property type="component" value="Chromosome 15"/>
</dbReference>
<feature type="domain" description="ASCH" evidence="1">
    <location>
        <begin position="14"/>
        <end position="132"/>
    </location>
</feature>
<dbReference type="EMBL" id="JARPOI010000015">
    <property type="protein sequence ID" value="KAJ9154172.1"/>
    <property type="molecule type" value="Genomic_DNA"/>
</dbReference>
<dbReference type="Pfam" id="PF04266">
    <property type="entry name" value="ASCH"/>
    <property type="match status" value="1"/>
</dbReference>
<dbReference type="CDD" id="cd06554">
    <property type="entry name" value="ASCH_ASC-1_like"/>
    <property type="match status" value="1"/>
</dbReference>